<gene>
    <name evidence="1" type="ORF">DSCW_33760</name>
</gene>
<sequence length="83" mass="9321">MSSSPQIHGSLWSKGDRPVAPTFATAANLEDADKGKISPEILFDFIRPLTYFDFAYNLSKWVFSHSRGIGSTVEMEARRRCPL</sequence>
<dbReference type="KEGG" id="dwd:DSCW_33760"/>
<dbReference type="AlphaFoldDB" id="A0A5K7Z6W7"/>
<evidence type="ECO:0000313" key="2">
    <source>
        <dbReference type="Proteomes" id="UP000427769"/>
    </source>
</evidence>
<dbReference type="Proteomes" id="UP000427769">
    <property type="component" value="Chromosome"/>
</dbReference>
<protein>
    <submittedName>
        <fullName evidence="1">Uncharacterized protein</fullName>
    </submittedName>
</protein>
<dbReference type="EMBL" id="AP021875">
    <property type="protein sequence ID" value="BBO75959.1"/>
    <property type="molecule type" value="Genomic_DNA"/>
</dbReference>
<name>A0A5K7Z6W7_9BACT</name>
<organism evidence="1 2">
    <name type="scientific">Desulfosarcina widdelii</name>
    <dbReference type="NCBI Taxonomy" id="947919"/>
    <lineage>
        <taxon>Bacteria</taxon>
        <taxon>Pseudomonadati</taxon>
        <taxon>Thermodesulfobacteriota</taxon>
        <taxon>Desulfobacteria</taxon>
        <taxon>Desulfobacterales</taxon>
        <taxon>Desulfosarcinaceae</taxon>
        <taxon>Desulfosarcina</taxon>
    </lineage>
</organism>
<evidence type="ECO:0000313" key="1">
    <source>
        <dbReference type="EMBL" id="BBO75959.1"/>
    </source>
</evidence>
<reference evidence="1 2" key="1">
    <citation type="submission" date="2019-11" db="EMBL/GenBank/DDBJ databases">
        <title>Comparative genomics of hydrocarbon-degrading Desulfosarcina strains.</title>
        <authorList>
            <person name="Watanabe M."/>
            <person name="Kojima H."/>
            <person name="Fukui M."/>
        </authorList>
    </citation>
    <scope>NUCLEOTIDE SEQUENCE [LARGE SCALE GENOMIC DNA]</scope>
    <source>
        <strain evidence="1 2">PP31</strain>
    </source>
</reference>
<keyword evidence="2" id="KW-1185">Reference proteome</keyword>
<accession>A0A5K7Z6W7</accession>
<proteinExistence type="predicted"/>